<comment type="similarity">
    <text evidence="1">Belongs to the leucine-binding protein family.</text>
</comment>
<organism evidence="4 5">
    <name type="scientific">Hahella chejuensis (strain KCTC 2396)</name>
    <dbReference type="NCBI Taxonomy" id="349521"/>
    <lineage>
        <taxon>Bacteria</taxon>
        <taxon>Pseudomonadati</taxon>
        <taxon>Pseudomonadota</taxon>
        <taxon>Gammaproteobacteria</taxon>
        <taxon>Oceanospirillales</taxon>
        <taxon>Hahellaceae</taxon>
        <taxon>Hahella</taxon>
    </lineage>
</organism>
<dbReference type="Proteomes" id="UP000000238">
    <property type="component" value="Chromosome"/>
</dbReference>
<dbReference type="SUPFAM" id="SSF56112">
    <property type="entry name" value="Protein kinase-like (PK-like)"/>
    <property type="match status" value="1"/>
</dbReference>
<dbReference type="KEGG" id="hch:HCH_01630"/>
<proteinExistence type="inferred from homology"/>
<keyword evidence="4" id="KW-0723">Serine/threonine-protein kinase</keyword>
<dbReference type="EMBL" id="CP000155">
    <property type="protein sequence ID" value="ABC28486.1"/>
    <property type="molecule type" value="Genomic_DNA"/>
</dbReference>
<dbReference type="InterPro" id="IPR008271">
    <property type="entry name" value="Ser/Thr_kinase_AS"/>
</dbReference>
<dbReference type="PANTHER" id="PTHR47235">
    <property type="entry name" value="BLR6548 PROTEIN"/>
    <property type="match status" value="1"/>
</dbReference>
<keyword evidence="4" id="KW-0808">Transferase</keyword>
<protein>
    <submittedName>
        <fullName evidence="4">Serine/threonine protein kinase</fullName>
    </submittedName>
</protein>
<dbReference type="SUPFAM" id="SSF53822">
    <property type="entry name" value="Periplasmic binding protein-like I"/>
    <property type="match status" value="1"/>
</dbReference>
<sequence>MKVCPICSTDFPQGDYCPADGATLVDKQRRDPLIGKMLKDMYRIESRLAEGGMSLVYVARQLSLDRLVVVKLLRAGMDDHDFIQLFFREARIASQLNHPNVMHVIDFGNTDDGMMYLVVEYLRGENLSDLVEKRSGLPLENVVWLLEQIGAGLQAAHQMNIVHRDLKPGNIIVARVSGDHSVAKLLDFGISKPLGEGDLKYTRLGMVMGTPGYLAPEQIEGARNIDKRADIYALGAILYFCITGERPYTGESPQDIMNRQCAGPPPALRENRLTDARNKALEPVILKAMALRPDDRYPDVQAMVRDIQNRAHAGIAEYSKAMEMAPPNPDVYQFIFYGEIRGDVELQDTQEKLKAALGLSDAACARLFSGKRVVVKKHLSLGKAKKYDEAFQAAGALGQIEEMDTATRIDPAHSMDERSMSQPIVVAASTLAEPMHLGSQPPPFGVQGYTHPVAPVLDDEGDTTIAPQGTPPPFPAAAIKPESAGGRSRLRLWSVLTVVLLLIGVGYAVPVVRYSVFDWGAELAGWQAPRGVSEERVSLGMSAAFSGGARELGRAMQLGVDLRIREINEQGGIHGRYIELRALDDGYEPVAARHNAERFIQPDGVFAMLGNVGTPTAEAILPVALQDRTIVFGTFSGAALLRKSPPERYVFNYRASYEDETSALIRYFVEEKEVDPRMIAVFYQDDGYGLDGLKGVEDALSDYGVRPHEIAKFSYQRNTAQIEGAAQGMLGRLSDIQAVVAISTYTASARMTKRLRQAGFTGPFANVSFVGARALAEQFKELGAEYGEGVIVSQVAPPYDSYATGVLRYREALSRFYPNEQPDFISLEGYIVATLFFHALEKAGRHFDTESLVNTLESFDGVDLGIGETITFRASNHQGSHRVWGTQLNRDGAFEAIRLSKKETL</sequence>
<dbReference type="RefSeq" id="WP_011395558.1">
    <property type="nucleotide sequence ID" value="NC_007645.1"/>
</dbReference>
<keyword evidence="2" id="KW-0732">Signal</keyword>
<dbReference type="Pfam" id="PF13458">
    <property type="entry name" value="Peripla_BP_6"/>
    <property type="match status" value="1"/>
</dbReference>
<dbReference type="CDD" id="cd19978">
    <property type="entry name" value="PBP1_ABC_ligand_binding-like"/>
    <property type="match status" value="1"/>
</dbReference>
<accession>Q2SLI8</accession>
<dbReference type="SMART" id="SM00220">
    <property type="entry name" value="S_TKc"/>
    <property type="match status" value="1"/>
</dbReference>
<dbReference type="GO" id="GO:0005524">
    <property type="term" value="F:ATP binding"/>
    <property type="evidence" value="ECO:0007669"/>
    <property type="project" value="InterPro"/>
</dbReference>
<dbReference type="Gene3D" id="3.40.50.2300">
    <property type="match status" value="2"/>
</dbReference>
<dbReference type="PROSITE" id="PS50011">
    <property type="entry name" value="PROTEIN_KINASE_DOM"/>
    <property type="match status" value="1"/>
</dbReference>
<dbReference type="OrthoDB" id="9147078at2"/>
<keyword evidence="4" id="KW-0418">Kinase</keyword>
<dbReference type="eggNOG" id="COG0683">
    <property type="taxonomic scope" value="Bacteria"/>
</dbReference>
<dbReference type="Gene3D" id="3.30.200.20">
    <property type="entry name" value="Phosphorylase Kinase, domain 1"/>
    <property type="match status" value="1"/>
</dbReference>
<dbReference type="STRING" id="349521.HCH_01630"/>
<dbReference type="CDD" id="cd14014">
    <property type="entry name" value="STKc_PknB_like"/>
    <property type="match status" value="1"/>
</dbReference>
<dbReference type="PROSITE" id="PS00108">
    <property type="entry name" value="PROTEIN_KINASE_ST"/>
    <property type="match status" value="1"/>
</dbReference>
<dbReference type="eggNOG" id="COG0515">
    <property type="taxonomic scope" value="Bacteria"/>
</dbReference>
<evidence type="ECO:0000259" key="3">
    <source>
        <dbReference type="PROSITE" id="PS50011"/>
    </source>
</evidence>
<reference evidence="4 5" key="1">
    <citation type="journal article" date="2005" name="Nucleic Acids Res.">
        <title>Genomic blueprint of Hahella chejuensis, a marine microbe producing an algicidal agent.</title>
        <authorList>
            <person name="Jeong H."/>
            <person name="Yim J.H."/>
            <person name="Lee C."/>
            <person name="Choi S.-H."/>
            <person name="Park Y.K."/>
            <person name="Yoon S.H."/>
            <person name="Hur C.-G."/>
            <person name="Kang H.-Y."/>
            <person name="Kim D."/>
            <person name="Lee H.H."/>
            <person name="Park K.H."/>
            <person name="Park S.-H."/>
            <person name="Park H.-S."/>
            <person name="Lee H.K."/>
            <person name="Oh T.K."/>
            <person name="Kim J.F."/>
        </authorList>
    </citation>
    <scope>NUCLEOTIDE SEQUENCE [LARGE SCALE GENOMIC DNA]</scope>
    <source>
        <strain evidence="4 5">KCTC 2396</strain>
    </source>
</reference>
<keyword evidence="5" id="KW-1185">Reference proteome</keyword>
<evidence type="ECO:0000313" key="5">
    <source>
        <dbReference type="Proteomes" id="UP000000238"/>
    </source>
</evidence>
<evidence type="ECO:0000256" key="2">
    <source>
        <dbReference type="ARBA" id="ARBA00022729"/>
    </source>
</evidence>
<dbReference type="Gene3D" id="1.10.510.10">
    <property type="entry name" value="Transferase(Phosphotransferase) domain 1"/>
    <property type="match status" value="1"/>
</dbReference>
<dbReference type="InterPro" id="IPR028082">
    <property type="entry name" value="Peripla_BP_I"/>
</dbReference>
<dbReference type="PANTHER" id="PTHR47235:SF1">
    <property type="entry name" value="BLR6548 PROTEIN"/>
    <property type="match status" value="1"/>
</dbReference>
<feature type="domain" description="Protein kinase" evidence="3">
    <location>
        <begin position="42"/>
        <end position="315"/>
    </location>
</feature>
<dbReference type="GO" id="GO:0004674">
    <property type="term" value="F:protein serine/threonine kinase activity"/>
    <property type="evidence" value="ECO:0007669"/>
    <property type="project" value="UniProtKB-KW"/>
</dbReference>
<name>Q2SLI8_HAHCH</name>
<gene>
    <name evidence="4" type="ordered locus">HCH_01630</name>
</gene>
<dbReference type="AlphaFoldDB" id="Q2SLI8"/>
<dbReference type="Pfam" id="PF00069">
    <property type="entry name" value="Pkinase"/>
    <property type="match status" value="1"/>
</dbReference>
<dbReference type="InterPro" id="IPR000719">
    <property type="entry name" value="Prot_kinase_dom"/>
</dbReference>
<dbReference type="InterPro" id="IPR028081">
    <property type="entry name" value="Leu-bd"/>
</dbReference>
<evidence type="ECO:0000313" key="4">
    <source>
        <dbReference type="EMBL" id="ABC28486.1"/>
    </source>
</evidence>
<evidence type="ECO:0000256" key="1">
    <source>
        <dbReference type="ARBA" id="ARBA00010062"/>
    </source>
</evidence>
<dbReference type="HOGENOM" id="CLU_325911_0_0_6"/>
<dbReference type="InterPro" id="IPR011009">
    <property type="entry name" value="Kinase-like_dom_sf"/>
</dbReference>